<dbReference type="EMBL" id="WNYA01005748">
    <property type="protein sequence ID" value="KAG8542076.1"/>
    <property type="molecule type" value="Genomic_DNA"/>
</dbReference>
<gene>
    <name evidence="1" type="ORF">GDO81_027530</name>
</gene>
<keyword evidence="2" id="KW-1185">Reference proteome</keyword>
<dbReference type="AlphaFoldDB" id="A0AAV6Z6H2"/>
<evidence type="ECO:0000313" key="2">
    <source>
        <dbReference type="Proteomes" id="UP000824782"/>
    </source>
</evidence>
<comment type="caution">
    <text evidence="1">The sequence shown here is derived from an EMBL/GenBank/DDBJ whole genome shotgun (WGS) entry which is preliminary data.</text>
</comment>
<evidence type="ECO:0000313" key="1">
    <source>
        <dbReference type="EMBL" id="KAG8542076.1"/>
    </source>
</evidence>
<accession>A0AAV6Z6H2</accession>
<organism evidence="1 2">
    <name type="scientific">Engystomops pustulosus</name>
    <name type="common">Tungara frog</name>
    <name type="synonym">Physalaemus pustulosus</name>
    <dbReference type="NCBI Taxonomy" id="76066"/>
    <lineage>
        <taxon>Eukaryota</taxon>
        <taxon>Metazoa</taxon>
        <taxon>Chordata</taxon>
        <taxon>Craniata</taxon>
        <taxon>Vertebrata</taxon>
        <taxon>Euteleostomi</taxon>
        <taxon>Amphibia</taxon>
        <taxon>Batrachia</taxon>
        <taxon>Anura</taxon>
        <taxon>Neobatrachia</taxon>
        <taxon>Hyloidea</taxon>
        <taxon>Leptodactylidae</taxon>
        <taxon>Leiuperinae</taxon>
        <taxon>Engystomops</taxon>
    </lineage>
</organism>
<sequence length="67" mass="7726">MFYNNNSSLNTKFWKVLICHSTFVIRPCVNTLFVRDLCFYSILAAVNSAQLVGRFIFPTGAEQIEYL</sequence>
<name>A0AAV6Z6H2_ENGPU</name>
<reference evidence="1" key="1">
    <citation type="thesis" date="2020" institute="ProQuest LLC" country="789 East Eisenhower Parkway, Ann Arbor, MI, USA">
        <title>Comparative Genomics and Chromosome Evolution.</title>
        <authorList>
            <person name="Mudd A.B."/>
        </authorList>
    </citation>
    <scope>NUCLEOTIDE SEQUENCE</scope>
    <source>
        <strain evidence="1">237g6f4</strain>
        <tissue evidence="1">Blood</tissue>
    </source>
</reference>
<protein>
    <submittedName>
        <fullName evidence="1">Uncharacterized protein</fullName>
    </submittedName>
</protein>
<dbReference type="Proteomes" id="UP000824782">
    <property type="component" value="Unassembled WGS sequence"/>
</dbReference>
<proteinExistence type="predicted"/>